<evidence type="ECO:0000256" key="9">
    <source>
        <dbReference type="ARBA" id="ARBA00023136"/>
    </source>
</evidence>
<dbReference type="FunFam" id="3.80.10.10:FF:000111">
    <property type="entry name" value="LRR receptor-like serine/threonine-protein kinase ERECTA"/>
    <property type="match status" value="1"/>
</dbReference>
<feature type="transmembrane region" description="Helical" evidence="12">
    <location>
        <begin position="1004"/>
        <end position="1027"/>
    </location>
</feature>
<dbReference type="SUPFAM" id="SSF52058">
    <property type="entry name" value="L domain-like"/>
    <property type="match status" value="4"/>
</dbReference>
<dbReference type="InterPro" id="IPR003591">
    <property type="entry name" value="Leu-rich_rpt_typical-subtyp"/>
</dbReference>
<feature type="domain" description="Leucine-rich repeat-containing N-terminal plant-type" evidence="14">
    <location>
        <begin position="32"/>
        <end position="75"/>
    </location>
</feature>
<proteinExistence type="evidence at transcript level"/>
<dbReference type="SMART" id="SM00369">
    <property type="entry name" value="LRR_TYP"/>
    <property type="match status" value="10"/>
</dbReference>
<feature type="signal peptide" evidence="13">
    <location>
        <begin position="1"/>
        <end position="30"/>
    </location>
</feature>
<keyword evidence="5 12" id="KW-0812">Transmembrane</keyword>
<comment type="subcellular location">
    <subcellularLocation>
        <location evidence="1">Cell membrane</location>
        <topology evidence="1">Single-pass type I membrane protein</topology>
    </subcellularLocation>
</comment>
<keyword evidence="8 12" id="KW-1133">Transmembrane helix</keyword>
<dbReference type="Pfam" id="PF13855">
    <property type="entry name" value="LRR_8"/>
    <property type="match status" value="3"/>
</dbReference>
<keyword evidence="9 12" id="KW-0472">Membrane</keyword>
<keyword evidence="6 13" id="KW-0732">Signal</keyword>
<gene>
    <name evidence="15" type="primary">vdr3</name>
</gene>
<keyword evidence="10 15" id="KW-0675">Receptor</keyword>
<evidence type="ECO:0000259" key="14">
    <source>
        <dbReference type="Pfam" id="PF08263"/>
    </source>
</evidence>
<evidence type="ECO:0000256" key="6">
    <source>
        <dbReference type="ARBA" id="ARBA00022729"/>
    </source>
</evidence>
<evidence type="ECO:0000256" key="8">
    <source>
        <dbReference type="ARBA" id="ARBA00022989"/>
    </source>
</evidence>
<evidence type="ECO:0000256" key="10">
    <source>
        <dbReference type="ARBA" id="ARBA00023170"/>
    </source>
</evidence>
<evidence type="ECO:0000256" key="5">
    <source>
        <dbReference type="ARBA" id="ARBA00022692"/>
    </source>
</evidence>
<dbReference type="AlphaFoldDB" id="A0A0D4WVW2"/>
<evidence type="ECO:0000256" key="12">
    <source>
        <dbReference type="SAM" id="Phobius"/>
    </source>
</evidence>
<accession>A0A0D4WVW2</accession>
<keyword evidence="4" id="KW-0433">Leucine-rich repeat</keyword>
<evidence type="ECO:0000256" key="11">
    <source>
        <dbReference type="ARBA" id="ARBA00023180"/>
    </source>
</evidence>
<dbReference type="EMBL" id="KP121692">
    <property type="protein sequence ID" value="AJV90937.1"/>
    <property type="molecule type" value="mRNA"/>
</dbReference>
<dbReference type="PANTHER" id="PTHR48061:SF20">
    <property type="entry name" value="LEUCINE-RICH REPEAT RECEPTOR PROTEIN KINASE MSP1-LIKE"/>
    <property type="match status" value="1"/>
</dbReference>
<evidence type="ECO:0000256" key="13">
    <source>
        <dbReference type="SAM" id="SignalP"/>
    </source>
</evidence>
<dbReference type="PRINTS" id="PR00019">
    <property type="entry name" value="LEURICHRPT"/>
</dbReference>
<dbReference type="InterPro" id="IPR032675">
    <property type="entry name" value="LRR_dom_sf"/>
</dbReference>
<comment type="similarity">
    <text evidence="2">Belongs to the RLP family.</text>
</comment>
<organism evidence="15">
    <name type="scientific">Gossypium barbadense</name>
    <name type="common">Sea Island cotton</name>
    <name type="synonym">Hibiscus barbadensis</name>
    <dbReference type="NCBI Taxonomy" id="3634"/>
    <lineage>
        <taxon>Eukaryota</taxon>
        <taxon>Viridiplantae</taxon>
        <taxon>Streptophyta</taxon>
        <taxon>Embryophyta</taxon>
        <taxon>Tracheophyta</taxon>
        <taxon>Spermatophyta</taxon>
        <taxon>Magnoliopsida</taxon>
        <taxon>eudicotyledons</taxon>
        <taxon>Gunneridae</taxon>
        <taxon>Pentapetalae</taxon>
        <taxon>rosids</taxon>
        <taxon>malvids</taxon>
        <taxon>Malvales</taxon>
        <taxon>Malvaceae</taxon>
        <taxon>Malvoideae</taxon>
        <taxon>Gossypium</taxon>
    </lineage>
</organism>
<keyword evidence="11" id="KW-0325">Glycoprotein</keyword>
<dbReference type="SMART" id="SM00365">
    <property type="entry name" value="LRR_SD22"/>
    <property type="match status" value="5"/>
</dbReference>
<dbReference type="Gene3D" id="3.80.10.10">
    <property type="entry name" value="Ribonuclease Inhibitor"/>
    <property type="match status" value="6"/>
</dbReference>
<protein>
    <submittedName>
        <fullName evidence="15">Leucine-rich-repeat receptor-like protein</fullName>
    </submittedName>
</protein>
<evidence type="ECO:0000313" key="15">
    <source>
        <dbReference type="EMBL" id="AJV90937.1"/>
    </source>
</evidence>
<feature type="chain" id="PRO_5002289496" evidence="13">
    <location>
        <begin position="31"/>
        <end position="1068"/>
    </location>
</feature>
<dbReference type="Pfam" id="PF08263">
    <property type="entry name" value="LRRNT_2"/>
    <property type="match status" value="1"/>
</dbReference>
<dbReference type="GO" id="GO:0005886">
    <property type="term" value="C:plasma membrane"/>
    <property type="evidence" value="ECO:0007669"/>
    <property type="project" value="UniProtKB-SubCell"/>
</dbReference>
<evidence type="ECO:0000256" key="7">
    <source>
        <dbReference type="ARBA" id="ARBA00022737"/>
    </source>
</evidence>
<evidence type="ECO:0000256" key="2">
    <source>
        <dbReference type="ARBA" id="ARBA00009592"/>
    </source>
</evidence>
<sequence length="1068" mass="119797">MRMSLFSLLFLNSFVSVMLIVNVVFVSAQCQSDQRQLLLQLESSFSYNQTSSGKLVPVKWNQSTDCCSWDGVSCDGGGHVIGLDLNSRSISSSIDDSSSLFLLQRLQWLNLAYNEFKLAFPTAFDKLENLSYLNLSYAGFEGQIPIEISRLTRLVTLDLSVSSLLGRSLKLEKPNLEMLVQNLTRLRFLYLDGVNISATVNEWCKALLPLTELQELSMSRCYLSGPIHSSLSNLRSLSVIRLDNNNLSASVPQFFTEFENLTSLRLSATGLRGRLPEEIFQIPTLQILDLSTNKLLEGSFPNFPLNASLRTLALSGTNYGGQVPESIGNLEQLTRIELGSCNFSGAIPKTMKKLTQLVYLDFSFNRFSGPIPSFSSARNLIYLSLGYNQLNGAIHSTDWSSLSKLEIVGLGNNKLRGTIPPALFCIPSLQRLFLSQNQFKGNLSDLHGRASSLLYDLDLSSNKLQGQFPMSLFELRGLKFLSLSSNNFSGLIPMRALQNLRNLSFLDLSYNRLSIDATDTNISSLSFPNISTLKLTSCNLTEFPDFLKYQSRLSYLDLSNNQIQGRIPNWIWKVRSLNYLNLSQNFLVEFERSLENIDSSLSVLDLHGNQLQGQIQILPPCATYLDYSNNKFSSVLPAEIGDFLQFAYFFSVSGNNFNGSIPKSICSSLYLRVLDMSDNYLSGPIPQCLTQMSASLGVLNLRQNNLSGIISDTFTKSCSLQTLDLNRNQVEGKVPQSLGNCKILEVLDIGNNQISGSFPCHLENISKLRVLVLRSNKFNGSIHCPKNNTGWPMLQIFDLACNNFSGKLHQTWLATWKGMQVVDDEAQSKVKDIQFQFLEINPYRYQDAITVTIKGLERELVKILTVFTTIDISCNNFEGPIPEVIGTFKELYGLNFSHNAFTGPMPSFLGNLRQLESLDLSSNYLSGEIPLQLVNLNFLSFLNVSNNKLVGQIPTGTQLQSFSKASFENNPGLYGPPLTVKCVNASRPKNDSPSDSETGSIIEWNLLSVEIGLIFGLGIIIVPLIYWKRWRIWYFERIHRALSRFFPSLSRETKKHGRRANRNERRRL</sequence>
<dbReference type="PANTHER" id="PTHR48061">
    <property type="entry name" value="LEUCINE-RICH REPEAT RECEPTOR PROTEIN KINASE EMS1-LIKE-RELATED"/>
    <property type="match status" value="1"/>
</dbReference>
<keyword evidence="7" id="KW-0677">Repeat</keyword>
<keyword evidence="3" id="KW-1003">Cell membrane</keyword>
<dbReference type="Pfam" id="PF00560">
    <property type="entry name" value="LRR_1"/>
    <property type="match status" value="4"/>
</dbReference>
<evidence type="ECO:0000256" key="4">
    <source>
        <dbReference type="ARBA" id="ARBA00022614"/>
    </source>
</evidence>
<dbReference type="InterPro" id="IPR046956">
    <property type="entry name" value="RLP23-like"/>
</dbReference>
<dbReference type="FunFam" id="3.80.10.10:FF:000095">
    <property type="entry name" value="LRR receptor-like serine/threonine-protein kinase GSO1"/>
    <property type="match status" value="3"/>
</dbReference>
<name>A0A0D4WVW2_GOSBA</name>
<reference evidence="15" key="1">
    <citation type="submission" date="2014-11" db="EMBL/GenBank/DDBJ databases">
        <title>A Ve homolog gene from cotton confers resistance to defoliating isolate but not to non-defoliating isolate of Verticillium dahliae.</title>
        <authorList>
            <person name="Chen T."/>
            <person name="Yang Y."/>
            <person name="Zhang B."/>
        </authorList>
    </citation>
    <scope>NUCLEOTIDE SEQUENCE</scope>
</reference>
<evidence type="ECO:0000256" key="3">
    <source>
        <dbReference type="ARBA" id="ARBA00022475"/>
    </source>
</evidence>
<dbReference type="InterPro" id="IPR001611">
    <property type="entry name" value="Leu-rich_rpt"/>
</dbReference>
<evidence type="ECO:0000256" key="1">
    <source>
        <dbReference type="ARBA" id="ARBA00004251"/>
    </source>
</evidence>
<dbReference type="InterPro" id="IPR013210">
    <property type="entry name" value="LRR_N_plant-typ"/>
</dbReference>